<feature type="transmembrane region" description="Helical" evidence="2">
    <location>
        <begin position="41"/>
        <end position="61"/>
    </location>
</feature>
<evidence type="ECO:0000313" key="4">
    <source>
        <dbReference type="Proteomes" id="UP000530850"/>
    </source>
</evidence>
<keyword evidence="2" id="KW-0812">Transmembrane</keyword>
<sequence>MSFAKKKSPRAKTLIALHLLLFVYSLSGLFSKGASKEPFFSLPFVCLYAGMLLILGIYAIGWQQILKRLSLSLAFANKAVTVVWGMFWGWAAFGEQISFLNLIGAVMVIVGVVLYAWIDGKEEKPSDPVDGDKWLVRGRHGSPDVGGEGADA</sequence>
<organism evidence="3 4">
    <name type="scientific">Parvibacter caecicola</name>
    <dbReference type="NCBI Taxonomy" id="747645"/>
    <lineage>
        <taxon>Bacteria</taxon>
        <taxon>Bacillati</taxon>
        <taxon>Actinomycetota</taxon>
        <taxon>Coriobacteriia</taxon>
        <taxon>Coriobacteriales</taxon>
        <taxon>Coriobacteriaceae</taxon>
        <taxon>Parvibacter</taxon>
    </lineage>
</organism>
<evidence type="ECO:0000256" key="2">
    <source>
        <dbReference type="SAM" id="Phobius"/>
    </source>
</evidence>
<dbReference type="SUPFAM" id="SSF103481">
    <property type="entry name" value="Multidrug resistance efflux transporter EmrE"/>
    <property type="match status" value="1"/>
</dbReference>
<evidence type="ECO:0000313" key="3">
    <source>
        <dbReference type="EMBL" id="MBB3171243.1"/>
    </source>
</evidence>
<dbReference type="Proteomes" id="UP000530850">
    <property type="component" value="Unassembled WGS sequence"/>
</dbReference>
<name>A0A7W5GQI2_9ACTN</name>
<dbReference type="EMBL" id="JACHYA010000002">
    <property type="protein sequence ID" value="MBB3171243.1"/>
    <property type="molecule type" value="Genomic_DNA"/>
</dbReference>
<dbReference type="GeneID" id="93357287"/>
<dbReference type="AlphaFoldDB" id="A0A7W5GQI2"/>
<keyword evidence="2" id="KW-0472">Membrane</keyword>
<feature type="transmembrane region" description="Helical" evidence="2">
    <location>
        <begin position="73"/>
        <end position="93"/>
    </location>
</feature>
<protein>
    <submittedName>
        <fullName evidence="3">Drug/metabolite transporter (DMT)-like permease</fullName>
    </submittedName>
</protein>
<dbReference type="Gene3D" id="1.10.3730.20">
    <property type="match status" value="1"/>
</dbReference>
<comment type="caution">
    <text evidence="3">The sequence shown here is derived from an EMBL/GenBank/DDBJ whole genome shotgun (WGS) entry which is preliminary data.</text>
</comment>
<feature type="region of interest" description="Disordered" evidence="1">
    <location>
        <begin position="123"/>
        <end position="152"/>
    </location>
</feature>
<feature type="compositionally biased region" description="Basic and acidic residues" evidence="1">
    <location>
        <begin position="123"/>
        <end position="135"/>
    </location>
</feature>
<accession>A0A7W5GQI2</accession>
<reference evidence="3 4" key="1">
    <citation type="submission" date="2020-08" db="EMBL/GenBank/DDBJ databases">
        <title>Sequencing the genomes of 1000 actinobacteria strains.</title>
        <authorList>
            <person name="Klenk H.-P."/>
        </authorList>
    </citation>
    <scope>NUCLEOTIDE SEQUENCE [LARGE SCALE GENOMIC DNA]</scope>
    <source>
        <strain evidence="3 4">DSM 22242</strain>
    </source>
</reference>
<keyword evidence="2" id="KW-1133">Transmembrane helix</keyword>
<proteinExistence type="predicted"/>
<evidence type="ECO:0000256" key="1">
    <source>
        <dbReference type="SAM" id="MobiDB-lite"/>
    </source>
</evidence>
<feature type="transmembrane region" description="Helical" evidence="2">
    <location>
        <begin position="99"/>
        <end position="118"/>
    </location>
</feature>
<gene>
    <name evidence="3" type="ORF">FHR31_001055</name>
</gene>
<dbReference type="RefSeq" id="WP_183621474.1">
    <property type="nucleotide sequence ID" value="NZ_JACHYA010000002.1"/>
</dbReference>
<dbReference type="InterPro" id="IPR037185">
    <property type="entry name" value="EmrE-like"/>
</dbReference>